<dbReference type="Proteomes" id="UP000838324">
    <property type="component" value="Unassembled WGS sequence"/>
</dbReference>
<dbReference type="RefSeq" id="WP_236335490.1">
    <property type="nucleotide sequence ID" value="NZ_CAKMMG010000005.1"/>
</dbReference>
<sequence>MIKYIRRRIARKELIKLRDELTFYEPLYPLIGPFHLWFTEKWNYIWSKQTNRYEIEAEFFTEIYTEIPGQLVVFKQAIADYGQLVDTSYFRDKIAIMEKMLADGDSERILTLMFLYLQIFERAERYLHLKKREAELNEYIR</sequence>
<accession>A0ABN8GRE5</accession>
<proteinExistence type="predicted"/>
<gene>
    <name evidence="1" type="ORF">PAECIP111892_03719</name>
</gene>
<protein>
    <submittedName>
        <fullName evidence="1">Uncharacterized protein</fullName>
    </submittedName>
</protein>
<comment type="caution">
    <text evidence="1">The sequence shown here is derived from an EMBL/GenBank/DDBJ whole genome shotgun (WGS) entry which is preliminary data.</text>
</comment>
<evidence type="ECO:0000313" key="2">
    <source>
        <dbReference type="Proteomes" id="UP000838324"/>
    </source>
</evidence>
<name>A0ABN8GRE5_9BACL</name>
<reference evidence="1" key="1">
    <citation type="submission" date="2022-01" db="EMBL/GenBank/DDBJ databases">
        <authorList>
            <person name="Criscuolo A."/>
        </authorList>
    </citation>
    <scope>NUCLEOTIDE SEQUENCE</scope>
    <source>
        <strain evidence="1">CIP111892</strain>
    </source>
</reference>
<organism evidence="1 2">
    <name type="scientific">Paenibacillus auburnensis</name>
    <dbReference type="NCBI Taxonomy" id="2905649"/>
    <lineage>
        <taxon>Bacteria</taxon>
        <taxon>Bacillati</taxon>
        <taxon>Bacillota</taxon>
        <taxon>Bacilli</taxon>
        <taxon>Bacillales</taxon>
        <taxon>Paenibacillaceae</taxon>
        <taxon>Paenibacillus</taxon>
    </lineage>
</organism>
<evidence type="ECO:0000313" key="1">
    <source>
        <dbReference type="EMBL" id="CAH1212225.1"/>
    </source>
</evidence>
<keyword evidence="2" id="KW-1185">Reference proteome</keyword>
<dbReference type="EMBL" id="CAKMMG010000005">
    <property type="protein sequence ID" value="CAH1212225.1"/>
    <property type="molecule type" value="Genomic_DNA"/>
</dbReference>